<comment type="cofactor">
    <cofactor evidence="11">
        <name>FMN</name>
        <dbReference type="ChEBI" id="CHEBI:58210"/>
    </cofactor>
    <text evidence="11">Binds 1 FMN per subunit.</text>
</comment>
<keyword evidence="11" id="KW-1003">Cell membrane</keyword>
<feature type="binding site" evidence="11">
    <location>
        <begin position="124"/>
        <end position="128"/>
    </location>
    <ligand>
        <name>substrate</name>
    </ligand>
</feature>
<dbReference type="GO" id="GO:0005886">
    <property type="term" value="C:plasma membrane"/>
    <property type="evidence" value="ECO:0007669"/>
    <property type="project" value="UniProtKB-SubCell"/>
</dbReference>
<protein>
    <recommendedName>
        <fullName evidence="11">Dihydroorotate dehydrogenase (quinone)</fullName>
        <ecNumber evidence="11">1.3.5.2</ecNumber>
    </recommendedName>
    <alternativeName>
        <fullName evidence="11">DHOdehase</fullName>
        <shortName evidence="11">DHOD</shortName>
        <shortName evidence="11">DHODase</shortName>
    </alternativeName>
    <alternativeName>
        <fullName evidence="11">Dihydroorotate oxidase</fullName>
    </alternativeName>
</protein>
<dbReference type="Pfam" id="PF01180">
    <property type="entry name" value="DHO_dh"/>
    <property type="match status" value="1"/>
</dbReference>
<comment type="catalytic activity">
    <reaction evidence="10 11">
        <text>(S)-dihydroorotate + a quinone = orotate + a quinol</text>
        <dbReference type="Rhea" id="RHEA:30187"/>
        <dbReference type="ChEBI" id="CHEBI:24646"/>
        <dbReference type="ChEBI" id="CHEBI:30839"/>
        <dbReference type="ChEBI" id="CHEBI:30864"/>
        <dbReference type="ChEBI" id="CHEBI:132124"/>
        <dbReference type="EC" id="1.3.5.2"/>
    </reaction>
</comment>
<keyword evidence="9 11" id="KW-0472">Membrane</keyword>
<evidence type="ECO:0000256" key="1">
    <source>
        <dbReference type="ARBA" id="ARBA00003125"/>
    </source>
</evidence>
<dbReference type="NCBIfam" id="NF003645">
    <property type="entry name" value="PRK05286.1-2"/>
    <property type="match status" value="1"/>
</dbReference>
<comment type="subcellular location">
    <subcellularLocation>
        <location evidence="11">Cell membrane</location>
        <topology evidence="11">Peripheral membrane protein</topology>
    </subcellularLocation>
    <subcellularLocation>
        <location evidence="2">Membrane</location>
    </subcellularLocation>
</comment>
<evidence type="ECO:0000259" key="12">
    <source>
        <dbReference type="Pfam" id="PF01180"/>
    </source>
</evidence>
<feature type="binding site" evidence="11">
    <location>
        <position position="285"/>
    </location>
    <ligand>
        <name>FMN</name>
        <dbReference type="ChEBI" id="CHEBI:58210"/>
    </ligand>
</feature>
<evidence type="ECO:0000256" key="7">
    <source>
        <dbReference type="ARBA" id="ARBA00022975"/>
    </source>
</evidence>
<dbReference type="NCBIfam" id="NF003652">
    <property type="entry name" value="PRK05286.2-5"/>
    <property type="match status" value="1"/>
</dbReference>
<dbReference type="PROSITE" id="PS00911">
    <property type="entry name" value="DHODEHASE_1"/>
    <property type="match status" value="1"/>
</dbReference>
<dbReference type="RefSeq" id="WP_009625984.1">
    <property type="nucleotide sequence ID" value="NZ_VBTY01000027.1"/>
</dbReference>
<comment type="pathway">
    <text evidence="3 11">Pyrimidine metabolism; UMP biosynthesis via de novo pathway; orotate from (S)-dihydroorotate (quinone route): step 1/1.</text>
</comment>
<dbReference type="GO" id="GO:0005737">
    <property type="term" value="C:cytoplasm"/>
    <property type="evidence" value="ECO:0007669"/>
    <property type="project" value="InterPro"/>
</dbReference>
<dbReference type="Proteomes" id="UP001152872">
    <property type="component" value="Unassembled WGS sequence"/>
</dbReference>
<feature type="binding site" evidence="11">
    <location>
        <position position="314"/>
    </location>
    <ligand>
        <name>FMN</name>
        <dbReference type="ChEBI" id="CHEBI:58210"/>
    </ligand>
</feature>
<dbReference type="InterPro" id="IPR013785">
    <property type="entry name" value="Aldolase_TIM"/>
</dbReference>
<evidence type="ECO:0000256" key="3">
    <source>
        <dbReference type="ARBA" id="ARBA00005161"/>
    </source>
</evidence>
<dbReference type="CDD" id="cd04738">
    <property type="entry name" value="DHOD_2_like"/>
    <property type="match status" value="1"/>
</dbReference>
<dbReference type="InterPro" id="IPR005719">
    <property type="entry name" value="Dihydroorotate_DH_2"/>
</dbReference>
<feature type="binding site" evidence="11">
    <location>
        <begin position="75"/>
        <end position="79"/>
    </location>
    <ligand>
        <name>FMN</name>
        <dbReference type="ChEBI" id="CHEBI:58210"/>
    </ligand>
</feature>
<dbReference type="AlphaFoldDB" id="A0A9X4M554"/>
<dbReference type="GO" id="GO:0106430">
    <property type="term" value="F:dihydroorotate dehydrogenase (quinone) activity"/>
    <property type="evidence" value="ECO:0007669"/>
    <property type="project" value="UniProtKB-EC"/>
</dbReference>
<feature type="binding site" evidence="11">
    <location>
        <position position="99"/>
    </location>
    <ligand>
        <name>FMN</name>
        <dbReference type="ChEBI" id="CHEBI:58210"/>
    </ligand>
</feature>
<dbReference type="PANTHER" id="PTHR48109">
    <property type="entry name" value="DIHYDROOROTATE DEHYDROGENASE (QUINONE), MITOCHONDRIAL-RELATED"/>
    <property type="match status" value="1"/>
</dbReference>
<feature type="binding site" evidence="11">
    <location>
        <position position="255"/>
    </location>
    <ligand>
        <name>FMN</name>
        <dbReference type="ChEBI" id="CHEBI:58210"/>
    </ligand>
</feature>
<feature type="binding site" evidence="11">
    <location>
        <position position="156"/>
    </location>
    <ligand>
        <name>FMN</name>
        <dbReference type="ChEBI" id="CHEBI:58210"/>
    </ligand>
</feature>
<reference evidence="13" key="1">
    <citation type="submission" date="2019-05" db="EMBL/GenBank/DDBJ databases">
        <title>Whole genome sequencing of Pseudanabaena catenata USMAC16.</title>
        <authorList>
            <person name="Khan Z."/>
            <person name="Omar W.M."/>
            <person name="Convey P."/>
            <person name="Merican F."/>
            <person name="Najimudin N."/>
        </authorList>
    </citation>
    <scope>NUCLEOTIDE SEQUENCE</scope>
    <source>
        <strain evidence="13">USMAC16</strain>
    </source>
</reference>
<dbReference type="EMBL" id="VBTY01000027">
    <property type="protein sequence ID" value="MDG3493928.1"/>
    <property type="molecule type" value="Genomic_DNA"/>
</dbReference>
<sequence length="374" mass="40453">MLSVAYKYAYQYGIHPLLFSFEPETAHHLAIATCRRISDSSIMQAIAKSLFYYSDSRLSQELWNLKFDNPVGLAAGFDKNAEAIGAWENLGFGFAEVGTITAKGQSGNPLPRLFRLPRDRAVLNRMGFNNRGAAATAIDLKNYLANHRLGIPLGINLGKSKVTELAEAKFDYAESLRSLYEFGDYFVVNVSSPNTPNLRDLQATEQLCGILAELKPINTVNKPILVKIAPDLNDADIIAVVKASQSYGVAGIVATNTTISRQNLTTTHLAITGKLVTEEAGGISGQPVRDRSLAVINLIWQTTNGSLPIVGVGGIFTAEDAWQKITAGASLVQIYTGLIYEGPLVVKQILQGLVTKLDAHGLDNIQQAIGLAHK</sequence>
<dbReference type="EC" id="1.3.5.2" evidence="11"/>
<evidence type="ECO:0000313" key="13">
    <source>
        <dbReference type="EMBL" id="MDG3493928.1"/>
    </source>
</evidence>
<dbReference type="InterPro" id="IPR005720">
    <property type="entry name" value="Dihydroorotate_DH_cat"/>
</dbReference>
<dbReference type="NCBIfam" id="NF003651">
    <property type="entry name" value="PRK05286.2-4"/>
    <property type="match status" value="1"/>
</dbReference>
<comment type="subunit">
    <text evidence="11">Monomer.</text>
</comment>
<dbReference type="GO" id="GO:0044205">
    <property type="term" value="P:'de novo' UMP biosynthetic process"/>
    <property type="evidence" value="ECO:0007669"/>
    <property type="project" value="UniProtKB-UniRule"/>
</dbReference>
<accession>A0A9X4M554</accession>
<comment type="similarity">
    <text evidence="4 11">Belongs to the dihydroorotate dehydrogenase family. Type 2 subfamily.</text>
</comment>
<organism evidence="13 14">
    <name type="scientific">Pseudanabaena catenata USMAC16</name>
    <dbReference type="NCBI Taxonomy" id="1855837"/>
    <lineage>
        <taxon>Bacteria</taxon>
        <taxon>Bacillati</taxon>
        <taxon>Cyanobacteriota</taxon>
        <taxon>Cyanophyceae</taxon>
        <taxon>Pseudanabaenales</taxon>
        <taxon>Pseudanabaenaceae</taxon>
        <taxon>Pseudanabaena</taxon>
    </lineage>
</organism>
<evidence type="ECO:0000256" key="11">
    <source>
        <dbReference type="HAMAP-Rule" id="MF_00225"/>
    </source>
</evidence>
<feature type="binding site" evidence="11">
    <location>
        <position position="189"/>
    </location>
    <ligand>
        <name>substrate</name>
    </ligand>
</feature>
<keyword evidence="5 11" id="KW-0285">Flavoprotein</keyword>
<evidence type="ECO:0000256" key="4">
    <source>
        <dbReference type="ARBA" id="ARBA00005359"/>
    </source>
</evidence>
<feature type="active site" description="Nucleophile" evidence="11">
    <location>
        <position position="192"/>
    </location>
</feature>
<comment type="function">
    <text evidence="1 11">Catalyzes the conversion of dihydroorotate to orotate with quinone as electron acceptor.</text>
</comment>
<feature type="domain" description="Dihydroorotate dehydrogenase catalytic" evidence="12">
    <location>
        <begin position="58"/>
        <end position="356"/>
    </location>
</feature>
<keyword evidence="7 11" id="KW-0665">Pyrimidine biosynthesis</keyword>
<evidence type="ECO:0000256" key="10">
    <source>
        <dbReference type="ARBA" id="ARBA00048639"/>
    </source>
</evidence>
<dbReference type="SUPFAM" id="SSF51395">
    <property type="entry name" value="FMN-linked oxidoreductases"/>
    <property type="match status" value="1"/>
</dbReference>
<dbReference type="Gene3D" id="3.20.20.70">
    <property type="entry name" value="Aldolase class I"/>
    <property type="match status" value="1"/>
</dbReference>
<evidence type="ECO:0000256" key="5">
    <source>
        <dbReference type="ARBA" id="ARBA00022630"/>
    </source>
</evidence>
<gene>
    <name evidence="11" type="primary">pyrD</name>
    <name evidence="13" type="ORF">FEV09_05095</name>
</gene>
<dbReference type="HAMAP" id="MF_00225">
    <property type="entry name" value="DHO_dh_type2"/>
    <property type="match status" value="1"/>
</dbReference>
<feature type="binding site" evidence="11">
    <location>
        <position position="79"/>
    </location>
    <ligand>
        <name>substrate</name>
    </ligand>
</feature>
<evidence type="ECO:0000256" key="9">
    <source>
        <dbReference type="ARBA" id="ARBA00023136"/>
    </source>
</evidence>
<dbReference type="NCBIfam" id="TIGR01036">
    <property type="entry name" value="pyrD_sub2"/>
    <property type="match status" value="1"/>
</dbReference>
<feature type="binding site" evidence="11">
    <location>
        <begin position="256"/>
        <end position="257"/>
    </location>
    <ligand>
        <name>substrate</name>
    </ligand>
</feature>
<dbReference type="PROSITE" id="PS00912">
    <property type="entry name" value="DHODEHASE_2"/>
    <property type="match status" value="1"/>
</dbReference>
<keyword evidence="6 11" id="KW-0288">FMN</keyword>
<dbReference type="InterPro" id="IPR050074">
    <property type="entry name" value="DHO_dehydrogenase"/>
</dbReference>
<evidence type="ECO:0000256" key="2">
    <source>
        <dbReference type="ARBA" id="ARBA00004370"/>
    </source>
</evidence>
<feature type="binding site" evidence="11">
    <location>
        <position position="227"/>
    </location>
    <ligand>
        <name>FMN</name>
        <dbReference type="ChEBI" id="CHEBI:58210"/>
    </ligand>
</feature>
<dbReference type="GO" id="GO:0006207">
    <property type="term" value="P:'de novo' pyrimidine nucleobase biosynthetic process"/>
    <property type="evidence" value="ECO:0007669"/>
    <property type="project" value="UniProtKB-UniRule"/>
</dbReference>
<proteinExistence type="inferred from homology"/>
<evidence type="ECO:0000256" key="8">
    <source>
        <dbReference type="ARBA" id="ARBA00023002"/>
    </source>
</evidence>
<name>A0A9X4M554_9CYAN</name>
<feature type="binding site" evidence="11">
    <location>
        <position position="189"/>
    </location>
    <ligand>
        <name>FMN</name>
        <dbReference type="ChEBI" id="CHEBI:58210"/>
    </ligand>
</feature>
<feature type="binding site" evidence="11">
    <location>
        <position position="194"/>
    </location>
    <ligand>
        <name>substrate</name>
    </ligand>
</feature>
<evidence type="ECO:0000313" key="14">
    <source>
        <dbReference type="Proteomes" id="UP001152872"/>
    </source>
</evidence>
<feature type="binding site" evidence="11">
    <location>
        <begin position="335"/>
        <end position="336"/>
    </location>
    <ligand>
        <name>FMN</name>
        <dbReference type="ChEBI" id="CHEBI:58210"/>
    </ligand>
</feature>
<dbReference type="InterPro" id="IPR001295">
    <property type="entry name" value="Dihydroorotate_DH_CS"/>
</dbReference>
<dbReference type="PANTHER" id="PTHR48109:SF4">
    <property type="entry name" value="DIHYDROOROTATE DEHYDROGENASE (QUINONE), MITOCHONDRIAL"/>
    <property type="match status" value="1"/>
</dbReference>
<keyword evidence="8 11" id="KW-0560">Oxidoreductase</keyword>
<keyword evidence="14" id="KW-1185">Reference proteome</keyword>
<comment type="caution">
    <text evidence="13">The sequence shown here is derived from an EMBL/GenBank/DDBJ whole genome shotgun (WGS) entry which is preliminary data.</text>
</comment>
<evidence type="ECO:0000256" key="6">
    <source>
        <dbReference type="ARBA" id="ARBA00022643"/>
    </source>
</evidence>